<dbReference type="RefSeq" id="WP_251812635.1">
    <property type="nucleotide sequence ID" value="NZ_CP101527.1"/>
</dbReference>
<dbReference type="AlphaFoldDB" id="A0A9E8HRP7"/>
<dbReference type="Gene3D" id="3.10.129.10">
    <property type="entry name" value="Hotdog Thioesterase"/>
    <property type="match status" value="1"/>
</dbReference>
<dbReference type="EMBL" id="CP101527">
    <property type="protein sequence ID" value="UZW74549.1"/>
    <property type="molecule type" value="Genomic_DNA"/>
</dbReference>
<protein>
    <submittedName>
        <fullName evidence="1">DUF4442 domain-containing protein</fullName>
    </submittedName>
</protein>
<evidence type="ECO:0000313" key="2">
    <source>
        <dbReference type="Proteomes" id="UP001164472"/>
    </source>
</evidence>
<accession>A0A9E8HRP7</accession>
<evidence type="ECO:0000313" key="1">
    <source>
        <dbReference type="EMBL" id="UZW74549.1"/>
    </source>
</evidence>
<reference evidence="1" key="1">
    <citation type="submission" date="2022-07" db="EMBL/GenBank/DDBJ databases">
        <title>Alkalimarinus sp. nov., isolated from gut of a Alitta virens.</title>
        <authorList>
            <person name="Yang A.I."/>
            <person name="Shin N.-R."/>
        </authorList>
    </citation>
    <scope>NUCLEOTIDE SEQUENCE</scope>
    <source>
        <strain evidence="1">FA028</strain>
    </source>
</reference>
<gene>
    <name evidence="1" type="ORF">NNL22_16220</name>
</gene>
<dbReference type="Pfam" id="PF14539">
    <property type="entry name" value="DUF4442"/>
    <property type="match status" value="1"/>
</dbReference>
<proteinExistence type="predicted"/>
<dbReference type="Proteomes" id="UP001164472">
    <property type="component" value="Chromosome"/>
</dbReference>
<dbReference type="CDD" id="cd03443">
    <property type="entry name" value="PaaI_thioesterase"/>
    <property type="match status" value="1"/>
</dbReference>
<keyword evidence="2" id="KW-1185">Reference proteome</keyword>
<organism evidence="1 2">
    <name type="scientific">Alkalimarinus sediminis</name>
    <dbReference type="NCBI Taxonomy" id="1632866"/>
    <lineage>
        <taxon>Bacteria</taxon>
        <taxon>Pseudomonadati</taxon>
        <taxon>Pseudomonadota</taxon>
        <taxon>Gammaproteobacteria</taxon>
        <taxon>Alteromonadales</taxon>
        <taxon>Alteromonadaceae</taxon>
        <taxon>Alkalimarinus</taxon>
    </lineage>
</organism>
<dbReference type="KEGG" id="asem:NNL22_16220"/>
<name>A0A9E8HRP7_9ALTE</name>
<dbReference type="InterPro" id="IPR027961">
    <property type="entry name" value="DUF4442"/>
</dbReference>
<dbReference type="InterPro" id="IPR029069">
    <property type="entry name" value="HotDog_dom_sf"/>
</dbReference>
<sequence length="164" mass="17927">MSKKNKLNGIVSKINTLPEFVRVKALTTFFGTVVKYTGTTGIKVEELTEKRAVVTQKNKKSVQNHIGSVHAVACVLIAESATGYLAGMNVPDSSVVVIKTIKADYVKRAKGDMKAVATLTNEQVKLMRSSEKGETTVKVTVTDGDGKEPVLMEMVWAWTPKKRK</sequence>
<dbReference type="SUPFAM" id="SSF54637">
    <property type="entry name" value="Thioesterase/thiol ester dehydrase-isomerase"/>
    <property type="match status" value="1"/>
</dbReference>